<keyword evidence="1" id="KW-0472">Membrane</keyword>
<evidence type="ECO:0000256" key="1">
    <source>
        <dbReference type="SAM" id="Phobius"/>
    </source>
</evidence>
<dbReference type="AlphaFoldDB" id="A0A1I2UST6"/>
<dbReference type="RefSeq" id="WP_177324332.1">
    <property type="nucleotide sequence ID" value="NZ_FONR01000029.1"/>
</dbReference>
<reference evidence="3 4" key="1">
    <citation type="submission" date="2016-10" db="EMBL/GenBank/DDBJ databases">
        <authorList>
            <person name="de Groot N.N."/>
        </authorList>
    </citation>
    <scope>NUCLEOTIDE SEQUENCE [LARGE SCALE GENOMIC DNA]</scope>
    <source>
        <strain evidence="3 4">OK461</strain>
    </source>
</reference>
<keyword evidence="1" id="KW-0812">Transmembrane</keyword>
<proteinExistence type="predicted"/>
<dbReference type="Proteomes" id="UP000181942">
    <property type="component" value="Unassembled WGS sequence"/>
</dbReference>
<evidence type="ECO:0000313" key="3">
    <source>
        <dbReference type="EMBL" id="SFG80093.1"/>
    </source>
</evidence>
<accession>A0A1I2UST6</accession>
<feature type="transmembrane region" description="Helical" evidence="1">
    <location>
        <begin position="55"/>
        <end position="81"/>
    </location>
</feature>
<sequence length="119" mass="13237">MSVSSLTDPVVDQLADLALWETERAAEPVEVESALLRRLARVPDRRTRRGLRHPLVVVLVPTACATLVVGGDCVAAIWQWAARSPQDKLARVGGRRNPLTGRYLVPSERTFRLQRGSRE</sequence>
<feature type="domain" description="H repeat-associated protein N-terminal" evidence="2">
    <location>
        <begin position="37"/>
        <end position="112"/>
    </location>
</feature>
<keyword evidence="1" id="KW-1133">Transmembrane helix</keyword>
<gene>
    <name evidence="3" type="ORF">SAMN02787118_12936</name>
</gene>
<evidence type="ECO:0000313" key="4">
    <source>
        <dbReference type="Proteomes" id="UP000181942"/>
    </source>
</evidence>
<dbReference type="Pfam" id="PF13808">
    <property type="entry name" value="DDE_Tnp_1_assoc"/>
    <property type="match status" value="1"/>
</dbReference>
<dbReference type="EMBL" id="FONR01000029">
    <property type="protein sequence ID" value="SFG80093.1"/>
    <property type="molecule type" value="Genomic_DNA"/>
</dbReference>
<organism evidence="3 4">
    <name type="scientific">Streptomyces mirabilis</name>
    <dbReference type="NCBI Taxonomy" id="68239"/>
    <lineage>
        <taxon>Bacteria</taxon>
        <taxon>Bacillati</taxon>
        <taxon>Actinomycetota</taxon>
        <taxon>Actinomycetes</taxon>
        <taxon>Kitasatosporales</taxon>
        <taxon>Streptomycetaceae</taxon>
        <taxon>Streptomyces</taxon>
    </lineage>
</organism>
<name>A0A1I2UST6_9ACTN</name>
<protein>
    <submittedName>
        <fullName evidence="3">DDE_Tnp_1-associated</fullName>
    </submittedName>
</protein>
<evidence type="ECO:0000259" key="2">
    <source>
        <dbReference type="Pfam" id="PF13808"/>
    </source>
</evidence>
<dbReference type="InterPro" id="IPR032806">
    <property type="entry name" value="YbfD_N"/>
</dbReference>